<reference evidence="1" key="3">
    <citation type="submission" date="2025-09" db="UniProtKB">
        <authorList>
            <consortium name="Ensembl"/>
        </authorList>
    </citation>
    <scope>IDENTIFICATION</scope>
</reference>
<dbReference type="AlphaFoldDB" id="A0A8D2GEC5"/>
<reference evidence="1" key="2">
    <citation type="submission" date="2025-08" db="UniProtKB">
        <authorList>
            <consortium name="Ensembl"/>
        </authorList>
    </citation>
    <scope>IDENTIFICATION</scope>
</reference>
<dbReference type="PANTHER" id="PTHR31905">
    <property type="entry name" value="COILED-COIL DOMAIN-CONTAINING PROTEIN 58"/>
    <property type="match status" value="1"/>
</dbReference>
<accession>A0A8D2GEC5</accession>
<dbReference type="GO" id="GO:0005758">
    <property type="term" value="C:mitochondrial intermembrane space"/>
    <property type="evidence" value="ECO:0007669"/>
    <property type="project" value="InterPro"/>
</dbReference>
<dbReference type="Proteomes" id="UP000694411">
    <property type="component" value="Chromosome 14"/>
</dbReference>
<reference evidence="1" key="1">
    <citation type="submission" date="2018-05" db="EMBL/GenBank/DDBJ databases">
        <title>Whole genome of Theropithecus gelada.</title>
        <authorList>
            <person name="Chiou K.L."/>
            <person name="Snyder-Mackler N."/>
        </authorList>
    </citation>
    <scope>NUCLEOTIDE SEQUENCE [LARGE SCALE GENOMIC DNA]</scope>
</reference>
<dbReference type="InterPro" id="IPR019171">
    <property type="entry name" value="MIX23"/>
</dbReference>
<dbReference type="PANTHER" id="PTHR31905:SF3">
    <property type="entry name" value="PROTEIN MIX23"/>
    <property type="match status" value="1"/>
</dbReference>
<sequence>MAAPSGGVNWEEVAQFHELLEVMRTADDRIVHKLNTKVPTASFLGKTMPAKPVNKFREERENNLDYLTLLKQPGKEQTKLKWMQSEPNKVFNKRCQIHFKPPKNE</sequence>
<dbReference type="Ensembl" id="ENSTGET00000040484.1">
    <property type="protein sequence ID" value="ENSTGEP00000034084.1"/>
    <property type="gene ID" value="ENSTGEG00000027201.1"/>
</dbReference>
<keyword evidence="2" id="KW-1185">Reference proteome</keyword>
<protein>
    <submittedName>
        <fullName evidence="1">Uncharacterized protein</fullName>
    </submittedName>
</protein>
<name>A0A8D2GEC5_THEGE</name>
<proteinExistence type="predicted"/>
<evidence type="ECO:0000313" key="2">
    <source>
        <dbReference type="Proteomes" id="UP000694411"/>
    </source>
</evidence>
<evidence type="ECO:0000313" key="1">
    <source>
        <dbReference type="Ensembl" id="ENSTGEP00000034084.1"/>
    </source>
</evidence>
<organism evidence="1 2">
    <name type="scientific">Theropithecus gelada</name>
    <name type="common">Gelada baboon</name>
    <dbReference type="NCBI Taxonomy" id="9565"/>
    <lineage>
        <taxon>Eukaryota</taxon>
        <taxon>Metazoa</taxon>
        <taxon>Chordata</taxon>
        <taxon>Craniata</taxon>
        <taxon>Vertebrata</taxon>
        <taxon>Euteleostomi</taxon>
        <taxon>Mammalia</taxon>
        <taxon>Eutheria</taxon>
        <taxon>Euarchontoglires</taxon>
        <taxon>Primates</taxon>
        <taxon>Haplorrhini</taxon>
        <taxon>Catarrhini</taxon>
        <taxon>Cercopithecidae</taxon>
        <taxon>Cercopithecinae</taxon>
        <taxon>Theropithecus</taxon>
    </lineage>
</organism>